<feature type="domain" description="Zn(2)-C6 fungal-type" evidence="6">
    <location>
        <begin position="409"/>
        <end position="441"/>
    </location>
</feature>
<keyword evidence="4" id="KW-0539">Nucleus</keyword>
<protein>
    <recommendedName>
        <fullName evidence="6">Zn(2)-C6 fungal-type domain-containing protein</fullName>
    </recommendedName>
</protein>
<dbReference type="Pfam" id="PF00172">
    <property type="entry name" value="Zn_clus"/>
    <property type="match status" value="1"/>
</dbReference>
<dbReference type="PANTHER" id="PTHR47424:SF3">
    <property type="entry name" value="REGULATORY PROTEIN GAL4"/>
    <property type="match status" value="1"/>
</dbReference>
<dbReference type="Proteomes" id="UP000001056">
    <property type="component" value="Unassembled WGS sequence"/>
</dbReference>
<dbReference type="InterPro" id="IPR051127">
    <property type="entry name" value="Fungal_SecMet_Regulators"/>
</dbReference>
<dbReference type="SMART" id="SM00066">
    <property type="entry name" value="GAL4"/>
    <property type="match status" value="1"/>
</dbReference>
<feature type="region of interest" description="Disordered" evidence="5">
    <location>
        <begin position="796"/>
        <end position="825"/>
    </location>
</feature>
<dbReference type="CDD" id="cd12148">
    <property type="entry name" value="fungal_TF_MHR"/>
    <property type="match status" value="1"/>
</dbReference>
<keyword evidence="1" id="KW-0805">Transcription regulation</keyword>
<dbReference type="Pfam" id="PF13376">
    <property type="entry name" value="OmdA"/>
    <property type="match status" value="1"/>
</dbReference>
<accession>Q2H8K0</accession>
<keyword evidence="2" id="KW-0238">DNA-binding</keyword>
<dbReference type="GeneID" id="4389813"/>
<keyword evidence="8" id="KW-1185">Reference proteome</keyword>
<dbReference type="RefSeq" id="XP_001229970.1">
    <property type="nucleotide sequence ID" value="XM_001229969.1"/>
</dbReference>
<proteinExistence type="predicted"/>
<evidence type="ECO:0000259" key="6">
    <source>
        <dbReference type="PROSITE" id="PS50048"/>
    </source>
</evidence>
<evidence type="ECO:0000256" key="3">
    <source>
        <dbReference type="ARBA" id="ARBA00023163"/>
    </source>
</evidence>
<evidence type="ECO:0000256" key="2">
    <source>
        <dbReference type="ARBA" id="ARBA00023125"/>
    </source>
</evidence>
<dbReference type="InterPro" id="IPR001138">
    <property type="entry name" value="Zn2Cys6_DnaBD"/>
</dbReference>
<evidence type="ECO:0000256" key="5">
    <source>
        <dbReference type="SAM" id="MobiDB-lite"/>
    </source>
</evidence>
<dbReference type="SUPFAM" id="SSF57701">
    <property type="entry name" value="Zn2/Cys6 DNA-binding domain"/>
    <property type="match status" value="1"/>
</dbReference>
<dbReference type="GO" id="GO:0000981">
    <property type="term" value="F:DNA-binding transcription factor activity, RNA polymerase II-specific"/>
    <property type="evidence" value="ECO:0007669"/>
    <property type="project" value="InterPro"/>
</dbReference>
<dbReference type="PANTHER" id="PTHR47424">
    <property type="entry name" value="REGULATORY PROTEIN GAL4"/>
    <property type="match status" value="1"/>
</dbReference>
<dbReference type="GO" id="GO:0005634">
    <property type="term" value="C:nucleus"/>
    <property type="evidence" value="ECO:0007669"/>
    <property type="project" value="TreeGrafter"/>
</dbReference>
<dbReference type="OrthoDB" id="10263401at2759"/>
<gene>
    <name evidence="7" type="ORF">CHGG_03454</name>
</gene>
<name>Q2H8K0_CHAGB</name>
<evidence type="ECO:0000313" key="7">
    <source>
        <dbReference type="EMBL" id="EAQ91519.1"/>
    </source>
</evidence>
<dbReference type="GO" id="GO:0000435">
    <property type="term" value="P:positive regulation of transcription from RNA polymerase II promoter by galactose"/>
    <property type="evidence" value="ECO:0007669"/>
    <property type="project" value="TreeGrafter"/>
</dbReference>
<dbReference type="STRING" id="306901.Q2H8K0"/>
<dbReference type="PROSITE" id="PS50048">
    <property type="entry name" value="ZN2_CY6_FUNGAL_2"/>
    <property type="match status" value="1"/>
</dbReference>
<dbReference type="Gene3D" id="4.10.240.10">
    <property type="entry name" value="Zn(2)-C6 fungal-type DNA-binding domain"/>
    <property type="match status" value="1"/>
</dbReference>
<dbReference type="HOGENOM" id="CLU_343216_0_0_1"/>
<dbReference type="VEuPathDB" id="FungiDB:CHGG_03454"/>
<dbReference type="CDD" id="cd00067">
    <property type="entry name" value="GAL4"/>
    <property type="match status" value="1"/>
</dbReference>
<reference evidence="8" key="1">
    <citation type="journal article" date="2015" name="Genome Announc.">
        <title>Draft genome sequence of the cellulolytic fungus Chaetomium globosum.</title>
        <authorList>
            <person name="Cuomo C.A."/>
            <person name="Untereiner W.A."/>
            <person name="Ma L.-J."/>
            <person name="Grabherr M."/>
            <person name="Birren B.W."/>
        </authorList>
    </citation>
    <scope>NUCLEOTIDE SEQUENCE [LARGE SCALE GENOMIC DNA]</scope>
    <source>
        <strain evidence="8">ATCC 6205 / CBS 148.51 / DSM 1962 / NBRC 6347 / NRRL 1970</strain>
    </source>
</reference>
<evidence type="ECO:0000256" key="1">
    <source>
        <dbReference type="ARBA" id="ARBA00023015"/>
    </source>
</evidence>
<dbReference type="PROSITE" id="PS00463">
    <property type="entry name" value="ZN2_CY6_FUNGAL_1"/>
    <property type="match status" value="1"/>
</dbReference>
<dbReference type="EMBL" id="CH408030">
    <property type="protein sequence ID" value="EAQ91519.1"/>
    <property type="molecule type" value="Genomic_DNA"/>
</dbReference>
<dbReference type="GO" id="GO:0000978">
    <property type="term" value="F:RNA polymerase II cis-regulatory region sequence-specific DNA binding"/>
    <property type="evidence" value="ECO:0007669"/>
    <property type="project" value="TreeGrafter"/>
</dbReference>
<dbReference type="eggNOG" id="ENOG502SA7D">
    <property type="taxonomic scope" value="Eukaryota"/>
</dbReference>
<dbReference type="InterPro" id="IPR036864">
    <property type="entry name" value="Zn2-C6_fun-type_DNA-bd_sf"/>
</dbReference>
<dbReference type="InParanoid" id="Q2H8K0"/>
<organism evidence="7 8">
    <name type="scientific">Chaetomium globosum (strain ATCC 6205 / CBS 148.51 / DSM 1962 / NBRC 6347 / NRRL 1970)</name>
    <name type="common">Soil fungus</name>
    <dbReference type="NCBI Taxonomy" id="306901"/>
    <lineage>
        <taxon>Eukaryota</taxon>
        <taxon>Fungi</taxon>
        <taxon>Dikarya</taxon>
        <taxon>Ascomycota</taxon>
        <taxon>Pezizomycotina</taxon>
        <taxon>Sordariomycetes</taxon>
        <taxon>Sordariomycetidae</taxon>
        <taxon>Sordariales</taxon>
        <taxon>Chaetomiaceae</taxon>
        <taxon>Chaetomium</taxon>
    </lineage>
</organism>
<keyword evidence="3" id="KW-0804">Transcription</keyword>
<evidence type="ECO:0000313" key="8">
    <source>
        <dbReference type="Proteomes" id="UP000001056"/>
    </source>
</evidence>
<dbReference type="AlphaFoldDB" id="Q2H8K0"/>
<evidence type="ECO:0000256" key="4">
    <source>
        <dbReference type="ARBA" id="ARBA00023242"/>
    </source>
</evidence>
<sequence>MSPRTSTRLAAKALQTAKATPAPAIPAARTTRTVPAVPAVLATPATPASPTTPPIRLFEHVAAWETWLEANHTDPTGLWLKISKKGSAIASITYDEALDTALCFGWIDGQKKSHDVDHFLQRFTPRRKRSMWSQRNCAKVAVLVETGRMRPAGQTEIDAAKADGRWEKAYSSSSLMEVPDDFQAALGRNKKAKTFFEGLGKTKRYAFLWRIATVKREETRKKKIEQFVGLLSEGKTLWRYRASCCFEPKSDPASRLPLEDLLSPTISVFGHPRRIEKREDGGVYLLAPCRGSVVPRLRSRPMLGTIPAASSPRPKHHTRFSWFWLLVAQSTSSPARRLGALHNAARLFLSRPACPVCGPEDLRKRPRRFAGIVTFPPRQSPTMGTPQLQHTFVAETGQPPQRRRKARLACNPCRARKTGCDGRRPVCTACSLRGWDDKCGYPDSVMQPSAALQSRSLLAHFRRCNTRGGWAGLTHHAQEAAQPAGTRDAPTRVVRRLYLPRSVRSPIRVLPARSLVTNVTGSSPPYLLDPGFIVPGLTDTPLPLAIDEEYLSTTEEGRQPDGVPSRMDMILYTVKLLKVVEEMRASARAPRIKLRPGSQDITLPDPTALLSINTKVDDLLNELPEHLRVGADYSNFPLNREEVKFFQTQSHAIRFRLSLFRVFLLRPSLLAEAQRWASRDSAPVQTASLVFQERLHYEICNQCLNTVHEMLEEIHTSLATSGGISAWYALHCMKVFPWCPAAMLTPRISYLCVSHHSSRGYSFTTSRRPYRLRRARHRSAPPVSPGYRHAHRLVNGSHTTSSNHTHTRSRGIKQTRSLLRTWGHG</sequence>
<dbReference type="GO" id="GO:0008270">
    <property type="term" value="F:zinc ion binding"/>
    <property type="evidence" value="ECO:0007669"/>
    <property type="project" value="InterPro"/>
</dbReference>